<organism evidence="1 2">
    <name type="scientific">Leptospira interrogans str. 2006001854</name>
    <dbReference type="NCBI Taxonomy" id="1001590"/>
    <lineage>
        <taxon>Bacteria</taxon>
        <taxon>Pseudomonadati</taxon>
        <taxon>Spirochaetota</taxon>
        <taxon>Spirochaetia</taxon>
        <taxon>Leptospirales</taxon>
        <taxon>Leptospiraceae</taxon>
        <taxon>Leptospira</taxon>
    </lineage>
</organism>
<gene>
    <name evidence="1" type="ORF">LEP1GSC037_2670</name>
</gene>
<name>M6GI02_LEPIR</name>
<dbReference type="EMBL" id="AFLW02000093">
    <property type="protein sequence ID" value="EMM82164.1"/>
    <property type="molecule type" value="Genomic_DNA"/>
</dbReference>
<proteinExistence type="predicted"/>
<sequence length="200" mass="23343">MMKFLSFKKFFLILIRVFTLVGALSGGLLASGLNFNTQLPIKDCFTNETTSSELSNLYKSTFPLEEKKRIAETIAYKEGKSRFQSIVCIQNKNLSEEDQSKLFMDWNRHIFTYAELNSYYENYILSDDKTRSLNSIEWELLTTHLKQKKELLTRLNDATGFALNGEKISEENFSMIYLSLFLLQIEFWDAMPKTFRDSIL</sequence>
<dbReference type="AlphaFoldDB" id="M6GI02"/>
<accession>M6GI02</accession>
<protein>
    <submittedName>
        <fullName evidence="1">Uncharacterized protein</fullName>
    </submittedName>
</protein>
<evidence type="ECO:0000313" key="1">
    <source>
        <dbReference type="EMBL" id="EMM82164.1"/>
    </source>
</evidence>
<evidence type="ECO:0000313" key="2">
    <source>
        <dbReference type="Proteomes" id="UP000012128"/>
    </source>
</evidence>
<comment type="caution">
    <text evidence="1">The sequence shown here is derived from an EMBL/GenBank/DDBJ whole genome shotgun (WGS) entry which is preliminary data.</text>
</comment>
<reference evidence="1 2" key="1">
    <citation type="submission" date="2013-01" db="EMBL/GenBank/DDBJ databases">
        <authorList>
            <person name="Harkins D.M."/>
            <person name="Durkin A.S."/>
            <person name="Brinkac L.M."/>
            <person name="Haft D.H."/>
            <person name="Selengut J.D."/>
            <person name="Sanka R."/>
            <person name="DePew J."/>
            <person name="Purushe J."/>
            <person name="Hospenthal D.R."/>
            <person name="Murray C.K."/>
            <person name="Pimentel G."/>
            <person name="Wasfy M."/>
            <person name="Parker T."/>
            <person name="Miller R.S."/>
            <person name="Vinetz J.M."/>
            <person name="Sutton G.G."/>
            <person name="Nierman W.C."/>
            <person name="Fouts D.E."/>
        </authorList>
    </citation>
    <scope>NUCLEOTIDE SEQUENCE [LARGE SCALE GENOMIC DNA]</scope>
    <source>
        <strain evidence="1 2">2006001854</strain>
    </source>
</reference>
<dbReference type="Proteomes" id="UP000012128">
    <property type="component" value="Unassembled WGS sequence"/>
</dbReference>